<dbReference type="InterPro" id="IPR023407">
    <property type="entry name" value="Ribosomal_eS27_Zn-bd_dom_sf"/>
</dbReference>
<organism evidence="1">
    <name type="scientific">Aegilops tauschii</name>
    <name type="common">Tausch's goatgrass</name>
    <name type="synonym">Aegilops squarrosa</name>
    <dbReference type="NCBI Taxonomy" id="37682"/>
    <lineage>
        <taxon>Eukaryota</taxon>
        <taxon>Viridiplantae</taxon>
        <taxon>Streptophyta</taxon>
        <taxon>Embryophyta</taxon>
        <taxon>Tracheophyta</taxon>
        <taxon>Spermatophyta</taxon>
        <taxon>Magnoliopsida</taxon>
        <taxon>Liliopsida</taxon>
        <taxon>Poales</taxon>
        <taxon>Poaceae</taxon>
        <taxon>BOP clade</taxon>
        <taxon>Pooideae</taxon>
        <taxon>Triticodae</taxon>
        <taxon>Triticeae</taxon>
        <taxon>Triticinae</taxon>
        <taxon>Aegilops</taxon>
    </lineage>
</organism>
<reference evidence="1" key="1">
    <citation type="submission" date="2015-06" db="UniProtKB">
        <authorList>
            <consortium name="EnsemblPlants"/>
        </authorList>
    </citation>
    <scope>IDENTIFICATION</scope>
</reference>
<proteinExistence type="predicted"/>
<accession>M8BIC3</accession>
<protein>
    <submittedName>
        <fullName evidence="1">40S ribosomal protein S27</fullName>
    </submittedName>
</protein>
<dbReference type="AlphaFoldDB" id="M8BIC3"/>
<dbReference type="EnsemblPlants" id="EMT21709">
    <property type="protein sequence ID" value="EMT21709"/>
    <property type="gene ID" value="F775_27024"/>
</dbReference>
<sequence length="103" mass="11854">MGRMDVREKNQRGVGKSGTYVRKVLQKLEKLKHKKKRLVQSPDYFLMDVKSQGCFNMFVYAILIAEMLMYEKNDRVQPLSDHGGVPRLGDGALPAYRRKGEAH</sequence>
<name>M8BIC3_AEGTA</name>
<evidence type="ECO:0000313" key="1">
    <source>
        <dbReference type="EnsemblPlants" id="EMT21709"/>
    </source>
</evidence>
<dbReference type="Gene3D" id="2.20.25.100">
    <property type="entry name" value="Zn-binding ribosomal proteins"/>
    <property type="match status" value="1"/>
</dbReference>